<reference evidence="2" key="1">
    <citation type="journal article" date="2022" name="Mol. Ecol. Resour.">
        <title>The genomes of chicory, endive, great burdock and yacon provide insights into Asteraceae palaeo-polyploidization history and plant inulin production.</title>
        <authorList>
            <person name="Fan W."/>
            <person name="Wang S."/>
            <person name="Wang H."/>
            <person name="Wang A."/>
            <person name="Jiang F."/>
            <person name="Liu H."/>
            <person name="Zhao H."/>
            <person name="Xu D."/>
            <person name="Zhang Y."/>
        </authorList>
    </citation>
    <scope>NUCLEOTIDE SEQUENCE [LARGE SCALE GENOMIC DNA]</scope>
    <source>
        <strain evidence="2">cv. Yunnan</strain>
    </source>
</reference>
<reference evidence="1 2" key="2">
    <citation type="journal article" date="2022" name="Mol. Ecol. Resour.">
        <title>The genomes of chicory, endive, great burdock and yacon provide insights into Asteraceae paleo-polyploidization history and plant inulin production.</title>
        <authorList>
            <person name="Fan W."/>
            <person name="Wang S."/>
            <person name="Wang H."/>
            <person name="Wang A."/>
            <person name="Jiang F."/>
            <person name="Liu H."/>
            <person name="Zhao H."/>
            <person name="Xu D."/>
            <person name="Zhang Y."/>
        </authorList>
    </citation>
    <scope>NUCLEOTIDE SEQUENCE [LARGE SCALE GENOMIC DNA]</scope>
    <source>
        <strain evidence="2">cv. Yunnan</strain>
        <tissue evidence="1">Leaves</tissue>
    </source>
</reference>
<evidence type="ECO:0000313" key="2">
    <source>
        <dbReference type="Proteomes" id="UP001056120"/>
    </source>
</evidence>
<proteinExistence type="predicted"/>
<dbReference type="Proteomes" id="UP001056120">
    <property type="component" value="Linkage Group LG16"/>
</dbReference>
<gene>
    <name evidence="1" type="ORF">L1987_48349</name>
</gene>
<accession>A0ACB9FR35</accession>
<dbReference type="EMBL" id="CM042033">
    <property type="protein sequence ID" value="KAI3773814.1"/>
    <property type="molecule type" value="Genomic_DNA"/>
</dbReference>
<protein>
    <submittedName>
        <fullName evidence="1">Uncharacterized protein</fullName>
    </submittedName>
</protein>
<evidence type="ECO:0000313" key="1">
    <source>
        <dbReference type="EMBL" id="KAI3773814.1"/>
    </source>
</evidence>
<comment type="caution">
    <text evidence="1">The sequence shown here is derived from an EMBL/GenBank/DDBJ whole genome shotgun (WGS) entry which is preliminary data.</text>
</comment>
<keyword evidence="2" id="KW-1185">Reference proteome</keyword>
<name>A0ACB9FR35_9ASTR</name>
<organism evidence="1 2">
    <name type="scientific">Smallanthus sonchifolius</name>
    <dbReference type="NCBI Taxonomy" id="185202"/>
    <lineage>
        <taxon>Eukaryota</taxon>
        <taxon>Viridiplantae</taxon>
        <taxon>Streptophyta</taxon>
        <taxon>Embryophyta</taxon>
        <taxon>Tracheophyta</taxon>
        <taxon>Spermatophyta</taxon>
        <taxon>Magnoliopsida</taxon>
        <taxon>eudicotyledons</taxon>
        <taxon>Gunneridae</taxon>
        <taxon>Pentapetalae</taxon>
        <taxon>asterids</taxon>
        <taxon>campanulids</taxon>
        <taxon>Asterales</taxon>
        <taxon>Asteraceae</taxon>
        <taxon>Asteroideae</taxon>
        <taxon>Heliantheae alliance</taxon>
        <taxon>Millerieae</taxon>
        <taxon>Smallanthus</taxon>
    </lineage>
</organism>
<sequence>MVCVSGRQSRPLYGAVAVPLLSTNIHRNSVEDPWENQARYAFSSGDKVKDCSCSAVNMGRKRFSRRMIAR</sequence>